<dbReference type="Proteomes" id="UP001596391">
    <property type="component" value="Unassembled WGS sequence"/>
</dbReference>
<evidence type="ECO:0000313" key="3">
    <source>
        <dbReference type="EMBL" id="MFC6646531.1"/>
    </source>
</evidence>
<proteinExistence type="inferred from homology"/>
<accession>A0ABW1ZAQ2</accession>
<evidence type="ECO:0000256" key="1">
    <source>
        <dbReference type="RuleBase" id="RU003707"/>
    </source>
</evidence>
<sequence length="276" mass="29789">MNTTTSTHGTLTLSADDGVLFVKISAPPLNQLGPELVSDLVELIQTLDTGTPHKVVVFSSADPEFFISHVDLDKVTEYRQAAAALTGEASIALLFRRLSQTKAVTIAQIEGRVRGAGSEFVMSCDMRFAAKETAIFNQNEGGMGALPGGGAIQYLTSLMSRGRALEVLLAAEDHNADIAELYGWINRAIPQAEIADFVSKMAYRIARFPTHGLRQIKARVNHLTLRPTDNFREDSDAFSAGIKDPESQVVIKKAIAKGFGSSRAAELRLGEVLGED</sequence>
<evidence type="ECO:0000259" key="2">
    <source>
        <dbReference type="PROSITE" id="PS00498"/>
    </source>
</evidence>
<dbReference type="InterPro" id="IPR018376">
    <property type="entry name" value="Enoyl-CoA_hyd/isom_CS"/>
</dbReference>
<dbReference type="PROSITE" id="PS00498">
    <property type="entry name" value="TYROSINASE_2"/>
    <property type="match status" value="1"/>
</dbReference>
<organism evidence="3 4">
    <name type="scientific">Granulicella cerasi</name>
    <dbReference type="NCBI Taxonomy" id="741063"/>
    <lineage>
        <taxon>Bacteria</taxon>
        <taxon>Pseudomonadati</taxon>
        <taxon>Acidobacteriota</taxon>
        <taxon>Terriglobia</taxon>
        <taxon>Terriglobales</taxon>
        <taxon>Acidobacteriaceae</taxon>
        <taxon>Granulicella</taxon>
    </lineage>
</organism>
<dbReference type="EMBL" id="JBHSWI010000001">
    <property type="protein sequence ID" value="MFC6646531.1"/>
    <property type="molecule type" value="Genomic_DNA"/>
</dbReference>
<dbReference type="PANTHER" id="PTHR43459">
    <property type="entry name" value="ENOYL-COA HYDRATASE"/>
    <property type="match status" value="1"/>
</dbReference>
<comment type="similarity">
    <text evidence="1">Belongs to the enoyl-CoA hydratase/isomerase family.</text>
</comment>
<dbReference type="PROSITE" id="PS00166">
    <property type="entry name" value="ENOYL_COA_HYDRATASE"/>
    <property type="match status" value="1"/>
</dbReference>
<feature type="domain" description="Tyrosinase copper-binding" evidence="2">
    <location>
        <begin position="62"/>
        <end position="73"/>
    </location>
</feature>
<dbReference type="InterPro" id="IPR029045">
    <property type="entry name" value="ClpP/crotonase-like_dom_sf"/>
</dbReference>
<dbReference type="CDD" id="cd06558">
    <property type="entry name" value="crotonase-like"/>
    <property type="match status" value="1"/>
</dbReference>
<dbReference type="RefSeq" id="WP_263370190.1">
    <property type="nucleotide sequence ID" value="NZ_JAGSYD010000001.1"/>
</dbReference>
<dbReference type="InterPro" id="IPR001753">
    <property type="entry name" value="Enoyl-CoA_hydra/iso"/>
</dbReference>
<reference evidence="4" key="1">
    <citation type="journal article" date="2019" name="Int. J. Syst. Evol. Microbiol.">
        <title>The Global Catalogue of Microorganisms (GCM) 10K type strain sequencing project: providing services to taxonomists for standard genome sequencing and annotation.</title>
        <authorList>
            <consortium name="The Broad Institute Genomics Platform"/>
            <consortium name="The Broad Institute Genome Sequencing Center for Infectious Disease"/>
            <person name="Wu L."/>
            <person name="Ma J."/>
        </authorList>
    </citation>
    <scope>NUCLEOTIDE SEQUENCE [LARGE SCALE GENOMIC DNA]</scope>
    <source>
        <strain evidence="4">CGMCC 1.16026</strain>
    </source>
</reference>
<dbReference type="PANTHER" id="PTHR43459:SF1">
    <property type="entry name" value="EG:BACN32G11.4 PROTEIN"/>
    <property type="match status" value="1"/>
</dbReference>
<dbReference type="SUPFAM" id="SSF52096">
    <property type="entry name" value="ClpP/crotonase"/>
    <property type="match status" value="1"/>
</dbReference>
<keyword evidence="4" id="KW-1185">Reference proteome</keyword>
<comment type="caution">
    <text evidence="3">The sequence shown here is derived from an EMBL/GenBank/DDBJ whole genome shotgun (WGS) entry which is preliminary data.</text>
</comment>
<dbReference type="Pfam" id="PF00378">
    <property type="entry name" value="ECH_1"/>
    <property type="match status" value="1"/>
</dbReference>
<gene>
    <name evidence="3" type="ORF">ACFQBQ_13220</name>
</gene>
<dbReference type="InterPro" id="IPR002227">
    <property type="entry name" value="Tyrosinase_Cu-bd"/>
</dbReference>
<name>A0ABW1ZAQ2_9BACT</name>
<protein>
    <submittedName>
        <fullName evidence="3">Enoyl-CoA hydratase/isomerase family protein</fullName>
    </submittedName>
</protein>
<evidence type="ECO:0000313" key="4">
    <source>
        <dbReference type="Proteomes" id="UP001596391"/>
    </source>
</evidence>
<dbReference type="Gene3D" id="3.90.226.10">
    <property type="entry name" value="2-enoyl-CoA Hydratase, Chain A, domain 1"/>
    <property type="match status" value="1"/>
</dbReference>